<dbReference type="InterPro" id="IPR027417">
    <property type="entry name" value="P-loop_NTPase"/>
</dbReference>
<dbReference type="GO" id="GO:0030983">
    <property type="term" value="F:mismatched DNA binding"/>
    <property type="evidence" value="ECO:0007669"/>
    <property type="project" value="InterPro"/>
</dbReference>
<feature type="transmembrane region" description="Helical" evidence="4">
    <location>
        <begin position="57"/>
        <end position="77"/>
    </location>
</feature>
<evidence type="ECO:0000313" key="7">
    <source>
        <dbReference type="Proteomes" id="UP000032046"/>
    </source>
</evidence>
<dbReference type="GO" id="GO:0005524">
    <property type="term" value="F:ATP binding"/>
    <property type="evidence" value="ECO:0007669"/>
    <property type="project" value="UniProtKB-KW"/>
</dbReference>
<accession>A0A0D0I2W1</accession>
<keyword evidence="4" id="KW-1133">Transmembrane helix</keyword>
<evidence type="ECO:0000256" key="2">
    <source>
        <dbReference type="ARBA" id="ARBA00022840"/>
    </source>
</evidence>
<keyword evidence="2" id="KW-0067">ATP-binding</keyword>
<keyword evidence="7" id="KW-1185">Reference proteome</keyword>
<dbReference type="PANTHER" id="PTHR11361">
    <property type="entry name" value="DNA MISMATCH REPAIR PROTEIN MUTS FAMILY MEMBER"/>
    <property type="match status" value="1"/>
</dbReference>
<dbReference type="STRING" id="1602171.ST44_12265"/>
<dbReference type="Gene3D" id="3.40.50.300">
    <property type="entry name" value="P-loop containing nucleotide triphosphate hydrolases"/>
    <property type="match status" value="1"/>
</dbReference>
<dbReference type="InterPro" id="IPR000432">
    <property type="entry name" value="DNA_mismatch_repair_MutS_C"/>
</dbReference>
<dbReference type="Proteomes" id="UP000032046">
    <property type="component" value="Unassembled WGS sequence"/>
</dbReference>
<dbReference type="GO" id="GO:0006298">
    <property type="term" value="P:mismatch repair"/>
    <property type="evidence" value="ECO:0007669"/>
    <property type="project" value="InterPro"/>
</dbReference>
<keyword evidence="3" id="KW-0238">DNA-binding</keyword>
<dbReference type="PANTHER" id="PTHR11361:SF99">
    <property type="entry name" value="DNA MISMATCH REPAIR PROTEIN"/>
    <property type="match status" value="1"/>
</dbReference>
<feature type="transmembrane region" description="Helical" evidence="4">
    <location>
        <begin position="271"/>
        <end position="291"/>
    </location>
</feature>
<dbReference type="SMART" id="SM00534">
    <property type="entry name" value="MUTSac"/>
    <property type="match status" value="1"/>
</dbReference>
<dbReference type="SUPFAM" id="SSF52540">
    <property type="entry name" value="P-loop containing nucleoside triphosphate hydrolases"/>
    <property type="match status" value="1"/>
</dbReference>
<protein>
    <recommendedName>
        <fullName evidence="5">DNA mismatch repair proteins mutS family domain-containing protein</fullName>
    </recommendedName>
</protein>
<evidence type="ECO:0000256" key="3">
    <source>
        <dbReference type="ARBA" id="ARBA00023125"/>
    </source>
</evidence>
<name>A0A0D0I2W1_9BACT</name>
<evidence type="ECO:0000256" key="1">
    <source>
        <dbReference type="ARBA" id="ARBA00022741"/>
    </source>
</evidence>
<keyword evidence="4" id="KW-0812">Transmembrane</keyword>
<feature type="domain" description="DNA mismatch repair proteins mutS family" evidence="5">
    <location>
        <begin position="454"/>
        <end position="628"/>
    </location>
</feature>
<dbReference type="EMBL" id="JXQK01000088">
    <property type="protein sequence ID" value="KIP60108.1"/>
    <property type="molecule type" value="Genomic_DNA"/>
</dbReference>
<evidence type="ECO:0000256" key="4">
    <source>
        <dbReference type="SAM" id="Phobius"/>
    </source>
</evidence>
<sequence length="630" mass="70151">MRNKKELLEYYTDKMTGLDEVLQNRKAKVKYIITAEILLFVVAVAVAVVYLCGYVSVAVFIPAFCIALASFVGVKVFDRQNSVAIDRMEARIDVYRQNIRYMEGDFSQFDDGKRYENPFHQYSFDMDVFGKGSLYNRLCRIVTTGGADRLAGILDSAACRTYAADRSVASQDKPSLRCGTSVPALPSEIDRRQKAISELAEMEEWRTDFLSAAYKGNIDTGAILKALHEAKEAGIPEAALSRKGLTMVASSMAIFVVLLILTVFTPLPADFVCLWTVAQLALSIGVSAKAIKMISKSVEKISVSTKRFVSLLHIITEAQFREEDNKLVASVLKGSNGAEALNSLKELKAILDALDRRANVLGLVIFNALGYSDFFLVRRYLRWQRDNVASFERWVDAVSLMDAMVSMATMRCNEPQAVMPVVTDSEEVVFEAKGLYHPFLGEKAVKNDFTIQDSNYYIVTGANMAGKSTFLRSIGVNYILAMCGMPVFAESLRVSVFNLFSSMRTSDDLTHGISYFNAELLRLRQLLDNVRQASHTLIILDEILKGTNSLDKLNGSRMFLEAIAKLPVSGIIATHDLELSKMADEYPARFHNFCFEIKLSDAITYTYKISPGVARNQNATYLLKGILKGE</sequence>
<comment type="caution">
    <text evidence="6">The sequence shown here is derived from an EMBL/GenBank/DDBJ whole genome shotgun (WGS) entry which is preliminary data.</text>
</comment>
<keyword evidence="4" id="KW-0472">Membrane</keyword>
<dbReference type="GO" id="GO:0005829">
    <property type="term" value="C:cytosol"/>
    <property type="evidence" value="ECO:0007669"/>
    <property type="project" value="TreeGrafter"/>
</dbReference>
<evidence type="ECO:0000259" key="5">
    <source>
        <dbReference type="SMART" id="SM00534"/>
    </source>
</evidence>
<dbReference type="AlphaFoldDB" id="A0A0D0I2W1"/>
<reference evidence="6 7" key="1">
    <citation type="submission" date="2015-01" db="EMBL/GenBank/DDBJ databases">
        <title>Comparative genomics of non-oral Prevotella species.</title>
        <authorList>
            <person name="Accetto T."/>
            <person name="Nograsek B."/>
            <person name="Avgustin G."/>
        </authorList>
    </citation>
    <scope>NUCLEOTIDE SEQUENCE [LARGE SCALE GENOMIC DNA]</scope>
    <source>
        <strain evidence="6 7">P5-119</strain>
    </source>
</reference>
<evidence type="ECO:0000313" key="6">
    <source>
        <dbReference type="EMBL" id="KIP60108.1"/>
    </source>
</evidence>
<dbReference type="GO" id="GO:0140664">
    <property type="term" value="F:ATP-dependent DNA damage sensor activity"/>
    <property type="evidence" value="ECO:0007669"/>
    <property type="project" value="InterPro"/>
</dbReference>
<feature type="transmembrane region" description="Helical" evidence="4">
    <location>
        <begin position="245"/>
        <end position="265"/>
    </location>
</feature>
<feature type="transmembrane region" description="Helical" evidence="4">
    <location>
        <begin position="31"/>
        <end position="51"/>
    </location>
</feature>
<dbReference type="InterPro" id="IPR045076">
    <property type="entry name" value="MutS"/>
</dbReference>
<keyword evidence="1" id="KW-0547">Nucleotide-binding</keyword>
<gene>
    <name evidence="6" type="ORF">ST44_12265</name>
</gene>
<dbReference type="Pfam" id="PF00488">
    <property type="entry name" value="MutS_V"/>
    <property type="match status" value="1"/>
</dbReference>
<dbReference type="RefSeq" id="WP_042520166.1">
    <property type="nucleotide sequence ID" value="NZ_JXQK01000088.1"/>
</dbReference>
<organism evidence="6 7">
    <name type="scientific">Prevotella pectinovora</name>
    <dbReference type="NCBI Taxonomy" id="1602169"/>
    <lineage>
        <taxon>Bacteria</taxon>
        <taxon>Pseudomonadati</taxon>
        <taxon>Bacteroidota</taxon>
        <taxon>Bacteroidia</taxon>
        <taxon>Bacteroidales</taxon>
        <taxon>Prevotellaceae</taxon>
        <taxon>Prevotella</taxon>
    </lineage>
</organism>
<proteinExistence type="predicted"/>